<dbReference type="RefSeq" id="WP_011400303.1">
    <property type="nucleotide sequence ID" value="NC_007645.1"/>
</dbReference>
<sequence>MSYTLIARALIVAGAMSLGAASAQAEEVAGYVKDLYHGWAHVRYEVDAKEQEKGYQDLKGQADQTVDAHPEDPNAWIWKGVITSTYAGAKGGLKALSLVKEARDCFEKAMSIDANAFGGSAYTSLGALYYQVPGWPLSFGDDREAGKLLRKGLAINPDGIDANFFYGDYLREQGDLKQAKLYLEKALQATPRPDRQVADTGRRGEVQALLKKMQ</sequence>
<organism evidence="3 4">
    <name type="scientific">Hahella chejuensis (strain KCTC 2396)</name>
    <dbReference type="NCBI Taxonomy" id="349521"/>
    <lineage>
        <taxon>Bacteria</taxon>
        <taxon>Pseudomonadati</taxon>
        <taxon>Pseudomonadota</taxon>
        <taxon>Gammaproteobacteria</taxon>
        <taxon>Oceanospirillales</taxon>
        <taxon>Hahellaceae</taxon>
        <taxon>Hahella</taxon>
    </lineage>
</organism>
<dbReference type="eggNOG" id="COG0457">
    <property type="taxonomic scope" value="Bacteria"/>
</dbReference>
<keyword evidence="1" id="KW-0802">TPR repeat</keyword>
<dbReference type="HOGENOM" id="CLU_094914_0_0_6"/>
<dbReference type="OrthoDB" id="9812424at2"/>
<dbReference type="InterPro" id="IPR011990">
    <property type="entry name" value="TPR-like_helical_dom_sf"/>
</dbReference>
<dbReference type="InterPro" id="IPR019734">
    <property type="entry name" value="TPR_rpt"/>
</dbReference>
<reference evidence="3 4" key="1">
    <citation type="journal article" date="2005" name="Nucleic Acids Res.">
        <title>Genomic blueprint of Hahella chejuensis, a marine microbe producing an algicidal agent.</title>
        <authorList>
            <person name="Jeong H."/>
            <person name="Yim J.H."/>
            <person name="Lee C."/>
            <person name="Choi S.-H."/>
            <person name="Park Y.K."/>
            <person name="Yoon S.H."/>
            <person name="Hur C.-G."/>
            <person name="Kang H.-Y."/>
            <person name="Kim D."/>
            <person name="Lee H.H."/>
            <person name="Park K.H."/>
            <person name="Park S.-H."/>
            <person name="Park H.-S."/>
            <person name="Lee H.K."/>
            <person name="Oh T.K."/>
            <person name="Kim J.F."/>
        </authorList>
    </citation>
    <scope>NUCLEOTIDE SEQUENCE [LARGE SCALE GENOMIC DNA]</scope>
    <source>
        <strain evidence="3 4">KCTC 2396</strain>
    </source>
</reference>
<accession>Q2S7X3</accession>
<dbReference type="AlphaFoldDB" id="Q2S7X3"/>
<dbReference type="PROSITE" id="PS50005">
    <property type="entry name" value="TPR"/>
    <property type="match status" value="1"/>
</dbReference>
<keyword evidence="2" id="KW-0732">Signal</keyword>
<keyword evidence="4" id="KW-1185">Reference proteome</keyword>
<protein>
    <submittedName>
        <fullName evidence="3">FOG: TPR repeat</fullName>
    </submittedName>
</protein>
<feature type="signal peptide" evidence="2">
    <location>
        <begin position="1"/>
        <end position="25"/>
    </location>
</feature>
<dbReference type="EMBL" id="CP000155">
    <property type="protein sequence ID" value="ABC33251.1"/>
    <property type="molecule type" value="Genomic_DNA"/>
</dbReference>
<dbReference type="Gene3D" id="1.25.40.10">
    <property type="entry name" value="Tetratricopeptide repeat domain"/>
    <property type="match status" value="1"/>
</dbReference>
<proteinExistence type="predicted"/>
<evidence type="ECO:0000313" key="4">
    <source>
        <dbReference type="Proteomes" id="UP000000238"/>
    </source>
</evidence>
<name>Q2S7X3_HAHCH</name>
<dbReference type="STRING" id="349521.HCH_06617"/>
<dbReference type="Proteomes" id="UP000000238">
    <property type="component" value="Chromosome"/>
</dbReference>
<evidence type="ECO:0000256" key="1">
    <source>
        <dbReference type="PROSITE-ProRule" id="PRU00339"/>
    </source>
</evidence>
<dbReference type="Pfam" id="PF13181">
    <property type="entry name" value="TPR_8"/>
    <property type="match status" value="1"/>
</dbReference>
<evidence type="ECO:0000256" key="2">
    <source>
        <dbReference type="SAM" id="SignalP"/>
    </source>
</evidence>
<dbReference type="KEGG" id="hch:HCH_06617"/>
<feature type="chain" id="PRO_5004215155" evidence="2">
    <location>
        <begin position="26"/>
        <end position="214"/>
    </location>
</feature>
<gene>
    <name evidence="3" type="ordered locus">HCH_06617</name>
</gene>
<dbReference type="SUPFAM" id="SSF48452">
    <property type="entry name" value="TPR-like"/>
    <property type="match status" value="1"/>
</dbReference>
<evidence type="ECO:0000313" key="3">
    <source>
        <dbReference type="EMBL" id="ABC33251.1"/>
    </source>
</evidence>
<feature type="repeat" description="TPR" evidence="1">
    <location>
        <begin position="160"/>
        <end position="193"/>
    </location>
</feature>